<dbReference type="SMART" id="SM00248">
    <property type="entry name" value="ANK"/>
    <property type="match status" value="2"/>
</dbReference>
<organism evidence="5 6">
    <name type="scientific">Clytia hemisphaerica</name>
    <dbReference type="NCBI Taxonomy" id="252671"/>
    <lineage>
        <taxon>Eukaryota</taxon>
        <taxon>Metazoa</taxon>
        <taxon>Cnidaria</taxon>
        <taxon>Hydrozoa</taxon>
        <taxon>Hydroidolina</taxon>
        <taxon>Leptothecata</taxon>
        <taxon>Obeliida</taxon>
        <taxon>Clytiidae</taxon>
        <taxon>Clytia</taxon>
    </lineage>
</organism>
<feature type="region of interest" description="Disordered" evidence="4">
    <location>
        <begin position="420"/>
        <end position="462"/>
    </location>
</feature>
<dbReference type="PANTHER" id="PTHR24171">
    <property type="entry name" value="ANKYRIN REPEAT DOMAIN-CONTAINING PROTEIN 39-RELATED"/>
    <property type="match status" value="1"/>
</dbReference>
<evidence type="ECO:0000256" key="4">
    <source>
        <dbReference type="SAM" id="MobiDB-lite"/>
    </source>
</evidence>
<dbReference type="OrthoDB" id="6038521at2759"/>
<protein>
    <submittedName>
        <fullName evidence="5">Uncharacterized protein</fullName>
    </submittedName>
</protein>
<feature type="compositionally biased region" description="Basic and acidic residues" evidence="4">
    <location>
        <begin position="420"/>
        <end position="451"/>
    </location>
</feature>
<evidence type="ECO:0000313" key="5">
    <source>
        <dbReference type="EnsemblMetazoa" id="CLYHEMP026334.1"/>
    </source>
</evidence>
<evidence type="ECO:0000256" key="3">
    <source>
        <dbReference type="PROSITE-ProRule" id="PRU00023"/>
    </source>
</evidence>
<reference evidence="5" key="1">
    <citation type="submission" date="2021-01" db="UniProtKB">
        <authorList>
            <consortium name="EnsemblMetazoa"/>
        </authorList>
    </citation>
    <scope>IDENTIFICATION</scope>
</reference>
<evidence type="ECO:0000256" key="2">
    <source>
        <dbReference type="ARBA" id="ARBA00023043"/>
    </source>
</evidence>
<keyword evidence="2 3" id="KW-0040">ANK repeat</keyword>
<keyword evidence="1" id="KW-0677">Repeat</keyword>
<dbReference type="InterPro" id="IPR002110">
    <property type="entry name" value="Ankyrin_rpt"/>
</dbReference>
<dbReference type="SUPFAM" id="SSF52540">
    <property type="entry name" value="P-loop containing nucleoside triphosphate hydrolases"/>
    <property type="match status" value="1"/>
</dbReference>
<sequence length="934" mass="107824">MGLDDKDCNEIITTKHESYDDVILVVDFDRHLLMVCSIITSNDRENSVSRNKKLNDVTKTIIHVASDVIKNNYVTIMSVPVFPDVDAHTLKLYSIFNDNFVRCSGMLVTKNDLDCTRKLETKLESFCGKALKEMASIKRQGTSSRDPTLFKGLCGEIMSSMASTTQYLPKISENVPEKIDTILLNHNQINLINDPTKWKIIKGPFGSGKSVSMYEIARKLMHQTDQLYYITFDPFSLVDLKFQEGFNNLCDEEKLDKSKIKAFSIGDALEGSTIDISDVYDMMYPPRVNLCRVLEYLYSDKTKHLGFMIDEFPGDFLTTKYAENLKESLVKNFQDTTVILALQSVEKNRKVIKSGFFNDDVKEVERCDYHQTGMKVFTLDKTMRMAVNIHQMIEIFQEEIEKEIVDVPLEYKTRILRRPYEPSTRKTRKATKDVPLKPQEQKEQKQPRPTDDTSLQDNPNYQSVRRKTNIASFYDPEKLLTDINAQSGSVSKKLSTSFSYVRGQSGHQIKSDSKPNLIYLNNFRFDFNNFNSSDAAYLSAILRRLMKKDVQLTVICGTLEELAILKYVFQHNLEVSEITTFAPSLTGKYPTKAEKLEALKTGKVLLTCYRGFRGCEMDHCILFASPEDNVPKNLYIEMLTRAINFVDIIVLPVKKLSRVKARLIGVFDKWLQAGLVSPTHTKRSSTNITFSSLEELDDTTVTKQKEDIVPLDQTCDHNVKRQILQVIEDSSLFNHSHIDAAVKNLQQFRTRHFGYEFRDTSEQQKNVTIDGKTYDFDDVWKILEEKKFAKFEEIFQQNANIVNSLRDYRGQTLLMMAARDDRFDVFVHLMDYPQDFSIVDSYGRNVLHWVGLWGEVRYLEMFDQQTIKMLINGRDEYNETPLHWAAQYNKHDVIRWLLAKGADPELKNISGQRPDELRECDGVTKEIFRSFRSS</sequence>
<dbReference type="Pfam" id="PF12796">
    <property type="entry name" value="Ank_2"/>
    <property type="match status" value="1"/>
</dbReference>
<dbReference type="AlphaFoldDB" id="A0A7M5XNI8"/>
<keyword evidence="6" id="KW-1185">Reference proteome</keyword>
<dbReference type="Proteomes" id="UP000594262">
    <property type="component" value="Unplaced"/>
</dbReference>
<dbReference type="PROSITE" id="PS50088">
    <property type="entry name" value="ANK_REPEAT"/>
    <property type="match status" value="1"/>
</dbReference>
<dbReference type="InterPro" id="IPR027417">
    <property type="entry name" value="P-loop_NTPase"/>
</dbReference>
<dbReference type="Gene3D" id="1.25.40.20">
    <property type="entry name" value="Ankyrin repeat-containing domain"/>
    <property type="match status" value="1"/>
</dbReference>
<name>A0A7M5XNI8_9CNID</name>
<proteinExistence type="predicted"/>
<dbReference type="InterPro" id="IPR036770">
    <property type="entry name" value="Ankyrin_rpt-contain_sf"/>
</dbReference>
<dbReference type="EnsemblMetazoa" id="CLYHEMT026334.1">
    <property type="protein sequence ID" value="CLYHEMP026334.1"/>
    <property type="gene ID" value="CLYHEMG026334"/>
</dbReference>
<evidence type="ECO:0000313" key="6">
    <source>
        <dbReference type="Proteomes" id="UP000594262"/>
    </source>
</evidence>
<evidence type="ECO:0000256" key="1">
    <source>
        <dbReference type="ARBA" id="ARBA00022737"/>
    </source>
</evidence>
<dbReference type="SUPFAM" id="SSF48403">
    <property type="entry name" value="Ankyrin repeat"/>
    <property type="match status" value="1"/>
</dbReference>
<feature type="compositionally biased region" description="Polar residues" evidence="4">
    <location>
        <begin position="452"/>
        <end position="462"/>
    </location>
</feature>
<accession>A0A7M5XNI8</accession>
<feature type="repeat" description="ANK" evidence="3">
    <location>
        <begin position="877"/>
        <end position="909"/>
    </location>
</feature>
<dbReference type="PROSITE" id="PS50297">
    <property type="entry name" value="ANK_REP_REGION"/>
    <property type="match status" value="1"/>
</dbReference>